<evidence type="ECO:0000313" key="1">
    <source>
        <dbReference type="EMBL" id="KAI3678820.1"/>
    </source>
</evidence>
<accession>A0ACB8Y4Y8</accession>
<dbReference type="Proteomes" id="UP001055879">
    <property type="component" value="Linkage Group LG14"/>
</dbReference>
<reference evidence="1 2" key="2">
    <citation type="journal article" date="2022" name="Mol. Ecol. Resour.">
        <title>The genomes of chicory, endive, great burdock and yacon provide insights into Asteraceae paleo-polyploidization history and plant inulin production.</title>
        <authorList>
            <person name="Fan W."/>
            <person name="Wang S."/>
            <person name="Wang H."/>
            <person name="Wang A."/>
            <person name="Jiang F."/>
            <person name="Liu H."/>
            <person name="Zhao H."/>
            <person name="Xu D."/>
            <person name="Zhang Y."/>
        </authorList>
    </citation>
    <scope>NUCLEOTIDE SEQUENCE [LARGE SCALE GENOMIC DNA]</scope>
    <source>
        <strain evidence="2">cv. Niubang</strain>
    </source>
</reference>
<name>A0ACB8Y4Y8_ARCLA</name>
<keyword evidence="2" id="KW-1185">Reference proteome</keyword>
<sequence length="576" mass="64569">MDSTGAPSPAYDSFKSKKLLRSSVGKQHSSDEAVAAPDQSPWSSKTPEKPTHPPRRPITRRQALRSVNQVREAAKKLQKSDLKPSVSSDPLASSAPPIETSIAKSNTSKSLPEKYEILDKFFNSLESSIRLLGLKGSMSTFTNISRTVESLTDRRFAYSHLAQLKFLLPEGIEIKRILVRDDRTSCMKPDLHVTLNFDIIQNDEKLKSDSANLQMRKLFRSRLVSFCRSNPEGDEVPEEQLPEPFNQSNRLASSNPIGKPDMGSVRDTRNTIAERKPAVASHMPQSFTRRFSKRALSHEVETMEQKSQELTPEVQVLPASKQVSDHSSTKVACVSNVASPVKWSAKLPETPIKSFDMEKKEDISSTGATSIDGTPAKLILTPFTATPAQAAQPPVRCFMSPDEDSIMSPTKLAPRKLTRRSSGRRSITFDTPVKNKTPRVERASSDDDILDILPVDLLESIQEKERKAIEENDPAISQAKWRKQMIAGLPRLFDILLFFFQSIKRSVITKEELVHRIISSHLEIVDRREVDEQLRLLQELAPEWIYEKVASTGDLLFCVNKISSPESIRTRLSEAT</sequence>
<organism evidence="1 2">
    <name type="scientific">Arctium lappa</name>
    <name type="common">Greater burdock</name>
    <name type="synonym">Lappa major</name>
    <dbReference type="NCBI Taxonomy" id="4217"/>
    <lineage>
        <taxon>Eukaryota</taxon>
        <taxon>Viridiplantae</taxon>
        <taxon>Streptophyta</taxon>
        <taxon>Embryophyta</taxon>
        <taxon>Tracheophyta</taxon>
        <taxon>Spermatophyta</taxon>
        <taxon>Magnoliopsida</taxon>
        <taxon>eudicotyledons</taxon>
        <taxon>Gunneridae</taxon>
        <taxon>Pentapetalae</taxon>
        <taxon>asterids</taxon>
        <taxon>campanulids</taxon>
        <taxon>Asterales</taxon>
        <taxon>Asteraceae</taxon>
        <taxon>Carduoideae</taxon>
        <taxon>Cardueae</taxon>
        <taxon>Arctiinae</taxon>
        <taxon>Arctium</taxon>
    </lineage>
</organism>
<comment type="caution">
    <text evidence="1">The sequence shown here is derived from an EMBL/GenBank/DDBJ whole genome shotgun (WGS) entry which is preliminary data.</text>
</comment>
<proteinExistence type="predicted"/>
<evidence type="ECO:0000313" key="2">
    <source>
        <dbReference type="Proteomes" id="UP001055879"/>
    </source>
</evidence>
<reference evidence="2" key="1">
    <citation type="journal article" date="2022" name="Mol. Ecol. Resour.">
        <title>The genomes of chicory, endive, great burdock and yacon provide insights into Asteraceae palaeo-polyploidization history and plant inulin production.</title>
        <authorList>
            <person name="Fan W."/>
            <person name="Wang S."/>
            <person name="Wang H."/>
            <person name="Wang A."/>
            <person name="Jiang F."/>
            <person name="Liu H."/>
            <person name="Zhao H."/>
            <person name="Xu D."/>
            <person name="Zhang Y."/>
        </authorList>
    </citation>
    <scope>NUCLEOTIDE SEQUENCE [LARGE SCALE GENOMIC DNA]</scope>
    <source>
        <strain evidence="2">cv. Niubang</strain>
    </source>
</reference>
<gene>
    <name evidence="1" type="ORF">L6452_38123</name>
</gene>
<dbReference type="EMBL" id="CM042060">
    <property type="protein sequence ID" value="KAI3678820.1"/>
    <property type="molecule type" value="Genomic_DNA"/>
</dbReference>
<protein>
    <submittedName>
        <fullName evidence="1">Uncharacterized protein</fullName>
    </submittedName>
</protein>